<protein>
    <recommendedName>
        <fullName evidence="4">RanBP2-type domain-containing protein</fullName>
    </recommendedName>
</protein>
<comment type="caution">
    <text evidence="2">The sequence shown here is derived from an EMBL/GenBank/DDBJ whole genome shotgun (WGS) entry which is preliminary data.</text>
</comment>
<sequence>MSSQHLPTNDNVLPMGVVLDTLNTAQQEVVAELLRRVLNGGYAAIEHVLHAVDFLQPLVQQTDSDSDGESAAESDDSIVTSTTRQQRRELAETYKKWRCNLCESINVRTCLCTTCGWDSD</sequence>
<name>A0AAW0CJD7_9AGAR</name>
<dbReference type="AlphaFoldDB" id="A0AAW0CJD7"/>
<accession>A0AAW0CJD7</accession>
<keyword evidence="3" id="KW-1185">Reference proteome</keyword>
<organism evidence="2 3">
    <name type="scientific">Paramarasmius palmivorus</name>
    <dbReference type="NCBI Taxonomy" id="297713"/>
    <lineage>
        <taxon>Eukaryota</taxon>
        <taxon>Fungi</taxon>
        <taxon>Dikarya</taxon>
        <taxon>Basidiomycota</taxon>
        <taxon>Agaricomycotina</taxon>
        <taxon>Agaricomycetes</taxon>
        <taxon>Agaricomycetidae</taxon>
        <taxon>Agaricales</taxon>
        <taxon>Marasmiineae</taxon>
        <taxon>Marasmiaceae</taxon>
        <taxon>Paramarasmius</taxon>
    </lineage>
</organism>
<evidence type="ECO:0000313" key="3">
    <source>
        <dbReference type="Proteomes" id="UP001383192"/>
    </source>
</evidence>
<proteinExistence type="predicted"/>
<feature type="compositionally biased region" description="Acidic residues" evidence="1">
    <location>
        <begin position="64"/>
        <end position="76"/>
    </location>
</feature>
<dbReference type="Proteomes" id="UP001383192">
    <property type="component" value="Unassembled WGS sequence"/>
</dbReference>
<evidence type="ECO:0000313" key="2">
    <source>
        <dbReference type="EMBL" id="KAK7039283.1"/>
    </source>
</evidence>
<gene>
    <name evidence="2" type="ORF">VNI00_010188</name>
</gene>
<evidence type="ECO:0008006" key="4">
    <source>
        <dbReference type="Google" id="ProtNLM"/>
    </source>
</evidence>
<dbReference type="EMBL" id="JAYKXP010000039">
    <property type="protein sequence ID" value="KAK7039283.1"/>
    <property type="molecule type" value="Genomic_DNA"/>
</dbReference>
<evidence type="ECO:0000256" key="1">
    <source>
        <dbReference type="SAM" id="MobiDB-lite"/>
    </source>
</evidence>
<feature type="region of interest" description="Disordered" evidence="1">
    <location>
        <begin position="60"/>
        <end position="85"/>
    </location>
</feature>
<reference evidence="2 3" key="1">
    <citation type="submission" date="2024-01" db="EMBL/GenBank/DDBJ databases">
        <title>A draft genome for a cacao thread blight-causing isolate of Paramarasmius palmivorus.</title>
        <authorList>
            <person name="Baruah I.K."/>
            <person name="Bukari Y."/>
            <person name="Amoako-Attah I."/>
            <person name="Meinhardt L.W."/>
            <person name="Bailey B.A."/>
            <person name="Cohen S.P."/>
        </authorList>
    </citation>
    <scope>NUCLEOTIDE SEQUENCE [LARGE SCALE GENOMIC DNA]</scope>
    <source>
        <strain evidence="2 3">GH-12</strain>
    </source>
</reference>